<dbReference type="GO" id="GO:0005634">
    <property type="term" value="C:nucleus"/>
    <property type="evidence" value="ECO:0007669"/>
    <property type="project" value="TreeGrafter"/>
</dbReference>
<name>A0AAQ3K970_9LILI</name>
<evidence type="ECO:0000313" key="4">
    <source>
        <dbReference type="Proteomes" id="UP001327560"/>
    </source>
</evidence>
<dbReference type="PANTHER" id="PTHR33143:SF6">
    <property type="entry name" value="OS08G0102900 PROTEIN"/>
    <property type="match status" value="1"/>
</dbReference>
<dbReference type="PANTHER" id="PTHR33143">
    <property type="entry name" value="F16F4.1 PROTEIN-RELATED"/>
    <property type="match status" value="1"/>
</dbReference>
<dbReference type="AlphaFoldDB" id="A0AAQ3K970"/>
<evidence type="ECO:0000259" key="2">
    <source>
        <dbReference type="Pfam" id="PF05678"/>
    </source>
</evidence>
<dbReference type="InterPro" id="IPR039607">
    <property type="entry name" value="VQ_8/17/18/20/21/25"/>
</dbReference>
<proteinExistence type="predicted"/>
<feature type="compositionally biased region" description="Pro residues" evidence="1">
    <location>
        <begin position="39"/>
        <end position="53"/>
    </location>
</feature>
<feature type="region of interest" description="Disordered" evidence="1">
    <location>
        <begin position="184"/>
        <end position="206"/>
    </location>
</feature>
<organism evidence="3 4">
    <name type="scientific">Canna indica</name>
    <name type="common">Indian-shot</name>
    <dbReference type="NCBI Taxonomy" id="4628"/>
    <lineage>
        <taxon>Eukaryota</taxon>
        <taxon>Viridiplantae</taxon>
        <taxon>Streptophyta</taxon>
        <taxon>Embryophyta</taxon>
        <taxon>Tracheophyta</taxon>
        <taxon>Spermatophyta</taxon>
        <taxon>Magnoliopsida</taxon>
        <taxon>Liliopsida</taxon>
        <taxon>Zingiberales</taxon>
        <taxon>Cannaceae</taxon>
        <taxon>Canna</taxon>
    </lineage>
</organism>
<feature type="region of interest" description="Disordered" evidence="1">
    <location>
        <begin position="1"/>
        <end position="53"/>
    </location>
</feature>
<keyword evidence="4" id="KW-1185">Reference proteome</keyword>
<sequence length="206" mass="21812">MDSSDHLVMARQASKRDLQGPRPTPLKVRKDSYKIKKPPVAPPAPQNAPPQHRPPVIIYMVSPNVVHTTPGDFMSVVQRLTGASSSAAVASSSSVNAPASDDAPREEFSPAARLAVFEKAAQRPTTTMSEDDDALVGLGGGLLPTADRQRGLLAGILSPGAGFAAMGVSELVYALQWAESDKFVPSTEPSSWQQKLSAGDEQFHAN</sequence>
<evidence type="ECO:0000256" key="1">
    <source>
        <dbReference type="SAM" id="MobiDB-lite"/>
    </source>
</evidence>
<feature type="domain" description="VQ" evidence="2">
    <location>
        <begin position="61"/>
        <end position="86"/>
    </location>
</feature>
<feature type="compositionally biased region" description="Polar residues" evidence="1">
    <location>
        <begin position="187"/>
        <end position="196"/>
    </location>
</feature>
<reference evidence="3 4" key="1">
    <citation type="submission" date="2023-10" db="EMBL/GenBank/DDBJ databases">
        <title>Chromosome-scale genome assembly provides insights into flower coloration mechanisms of Canna indica.</title>
        <authorList>
            <person name="Li C."/>
        </authorList>
    </citation>
    <scope>NUCLEOTIDE SEQUENCE [LARGE SCALE GENOMIC DNA]</scope>
    <source>
        <tissue evidence="3">Flower</tissue>
    </source>
</reference>
<accession>A0AAQ3K970</accession>
<evidence type="ECO:0000313" key="3">
    <source>
        <dbReference type="EMBL" id="WOL04518.1"/>
    </source>
</evidence>
<gene>
    <name evidence="3" type="ORF">Cni_G13239</name>
</gene>
<dbReference type="Pfam" id="PF05678">
    <property type="entry name" value="VQ"/>
    <property type="match status" value="1"/>
</dbReference>
<dbReference type="Proteomes" id="UP001327560">
    <property type="component" value="Chromosome 4"/>
</dbReference>
<dbReference type="EMBL" id="CP136893">
    <property type="protein sequence ID" value="WOL04518.1"/>
    <property type="molecule type" value="Genomic_DNA"/>
</dbReference>
<dbReference type="InterPro" id="IPR008889">
    <property type="entry name" value="VQ"/>
</dbReference>
<protein>
    <recommendedName>
        <fullName evidence="2">VQ domain-containing protein</fullName>
    </recommendedName>
</protein>